<gene>
    <name evidence="1" type="ORF">BDD14_5812</name>
</gene>
<dbReference type="PANTHER" id="PTHR48228">
    <property type="entry name" value="SUCCINYL-COA--D-CITRAMALATE COA-TRANSFERASE"/>
    <property type="match status" value="1"/>
</dbReference>
<evidence type="ECO:0000313" key="2">
    <source>
        <dbReference type="Proteomes" id="UP000292958"/>
    </source>
</evidence>
<dbReference type="GO" id="GO:0016740">
    <property type="term" value="F:transferase activity"/>
    <property type="evidence" value="ECO:0007669"/>
    <property type="project" value="UniProtKB-KW"/>
</dbReference>
<dbReference type="OrthoDB" id="9797653at2"/>
<protein>
    <submittedName>
        <fullName evidence="1">CoA transferase family III</fullName>
    </submittedName>
</protein>
<dbReference type="InterPro" id="IPR023606">
    <property type="entry name" value="CoA-Trfase_III_dom_1_sf"/>
</dbReference>
<organism evidence="1 2">
    <name type="scientific">Edaphobacter modestus</name>
    <dbReference type="NCBI Taxonomy" id="388466"/>
    <lineage>
        <taxon>Bacteria</taxon>
        <taxon>Pseudomonadati</taxon>
        <taxon>Acidobacteriota</taxon>
        <taxon>Terriglobia</taxon>
        <taxon>Terriglobales</taxon>
        <taxon>Acidobacteriaceae</taxon>
        <taxon>Edaphobacter</taxon>
    </lineage>
</organism>
<dbReference type="InterPro" id="IPR044855">
    <property type="entry name" value="CoA-Trfase_III_dom3_sf"/>
</dbReference>
<evidence type="ECO:0000313" key="1">
    <source>
        <dbReference type="EMBL" id="RZU35718.1"/>
    </source>
</evidence>
<proteinExistence type="predicted"/>
<dbReference type="Gene3D" id="3.30.1540.10">
    <property type="entry name" value="formyl-coa transferase, domain 3"/>
    <property type="match status" value="1"/>
</dbReference>
<accession>A0A4Q7YFE0</accession>
<dbReference type="Gene3D" id="3.40.50.10540">
    <property type="entry name" value="Crotonobetainyl-coa:carnitine coa-transferase, domain 1"/>
    <property type="match status" value="2"/>
</dbReference>
<sequence>MRYVSVVKEETQAPDRLTETIVDKLNNPSTSSAFDFHEGVNQVLADVGMSAADSGGQLTFYGQDPIVPSRIRFATMAGIGLAAKTIAAAAVWRDRTGQVQDVHVDVRKAFRRFGGFFEGIWETMNGRSPAMGFFDNNPFFKFPLFRETRDGRHVVTLNFYPKLHQRALNFFRCSDNVESLQNSILQWRADDLEAAAAEEGLVLAKVRTFEELREELQYTEVLAGMPLISVEKIGESEPIPFKPDAKSPLDGIRAFGMGHVIAGAAIGRDLAFYGADVLNIWRPNDTEVEGFFWDVQVGMRSTILDSSKEDRAKFDALLKDADIFFANKRPGYLKSHGLDAEELCAKKPGLIHATVVLHGENGPWANRPGFDEIGATVAGVFALEGSLTSPKQPPIVPICDNVVGWLGTVGVLAALRRRAVEGGSYKVVVSLTRTVLWQLSLGIFDRAYAHTTAGSSEEHTNVAPDLFTAETPLGTYQGLDEQVYLSKSPGSYRTVIVPRGSNKPEWLS</sequence>
<dbReference type="EMBL" id="SHKW01000002">
    <property type="protein sequence ID" value="RZU35718.1"/>
    <property type="molecule type" value="Genomic_DNA"/>
</dbReference>
<dbReference type="InterPro" id="IPR050509">
    <property type="entry name" value="CoA-transferase_III"/>
</dbReference>
<dbReference type="AlphaFoldDB" id="A0A4Q7YFE0"/>
<keyword evidence="2" id="KW-1185">Reference proteome</keyword>
<reference evidence="1 2" key="1">
    <citation type="submission" date="2019-02" db="EMBL/GenBank/DDBJ databases">
        <title>Genomic Encyclopedia of Archaeal and Bacterial Type Strains, Phase II (KMG-II): from individual species to whole genera.</title>
        <authorList>
            <person name="Goeker M."/>
        </authorList>
    </citation>
    <scope>NUCLEOTIDE SEQUENCE [LARGE SCALE GENOMIC DNA]</scope>
    <source>
        <strain evidence="1 2">DSM 18101</strain>
    </source>
</reference>
<dbReference type="Pfam" id="PF02515">
    <property type="entry name" value="CoA_transf_3"/>
    <property type="match status" value="1"/>
</dbReference>
<dbReference type="SUPFAM" id="SSF89796">
    <property type="entry name" value="CoA-transferase family III (CaiB/BaiF)"/>
    <property type="match status" value="2"/>
</dbReference>
<dbReference type="PANTHER" id="PTHR48228:SF4">
    <property type="entry name" value="BLR3030 PROTEIN"/>
    <property type="match status" value="1"/>
</dbReference>
<keyword evidence="1" id="KW-0808">Transferase</keyword>
<name>A0A4Q7YFE0_9BACT</name>
<dbReference type="InterPro" id="IPR003673">
    <property type="entry name" value="CoA-Trfase_fam_III"/>
</dbReference>
<dbReference type="Proteomes" id="UP000292958">
    <property type="component" value="Unassembled WGS sequence"/>
</dbReference>
<comment type="caution">
    <text evidence="1">The sequence shown here is derived from an EMBL/GenBank/DDBJ whole genome shotgun (WGS) entry which is preliminary data.</text>
</comment>